<evidence type="ECO:0000256" key="3">
    <source>
        <dbReference type="ARBA" id="ARBA00022989"/>
    </source>
</evidence>
<keyword evidence="3 6" id="KW-1133">Transmembrane helix</keyword>
<organism evidence="8 9">
    <name type="scientific">Hypothenemus hampei</name>
    <name type="common">Coffee berry borer</name>
    <dbReference type="NCBI Taxonomy" id="57062"/>
    <lineage>
        <taxon>Eukaryota</taxon>
        <taxon>Metazoa</taxon>
        <taxon>Ecdysozoa</taxon>
        <taxon>Arthropoda</taxon>
        <taxon>Hexapoda</taxon>
        <taxon>Insecta</taxon>
        <taxon>Pterygota</taxon>
        <taxon>Neoptera</taxon>
        <taxon>Endopterygota</taxon>
        <taxon>Coleoptera</taxon>
        <taxon>Polyphaga</taxon>
        <taxon>Cucujiformia</taxon>
        <taxon>Curculionidae</taxon>
        <taxon>Scolytinae</taxon>
        <taxon>Hypothenemus</taxon>
    </lineage>
</organism>
<dbReference type="InterPro" id="IPR042512">
    <property type="entry name" value="TLCD5"/>
</dbReference>
<evidence type="ECO:0000256" key="5">
    <source>
        <dbReference type="PROSITE-ProRule" id="PRU00205"/>
    </source>
</evidence>
<keyword evidence="2 5" id="KW-0812">Transmembrane</keyword>
<evidence type="ECO:0000256" key="1">
    <source>
        <dbReference type="ARBA" id="ARBA00004141"/>
    </source>
</evidence>
<dbReference type="SMART" id="SM00724">
    <property type="entry name" value="TLC"/>
    <property type="match status" value="1"/>
</dbReference>
<feature type="transmembrane region" description="Helical" evidence="6">
    <location>
        <begin position="95"/>
        <end position="116"/>
    </location>
</feature>
<evidence type="ECO:0000256" key="2">
    <source>
        <dbReference type="ARBA" id="ARBA00022692"/>
    </source>
</evidence>
<keyword evidence="4 5" id="KW-0472">Membrane</keyword>
<reference evidence="8 9" key="1">
    <citation type="submission" date="2024-05" db="EMBL/GenBank/DDBJ databases">
        <title>Genetic variation in Jamaican populations of the coffee berry borer (Hypothenemus hampei).</title>
        <authorList>
            <person name="Errbii M."/>
            <person name="Myrie A."/>
        </authorList>
    </citation>
    <scope>NUCLEOTIDE SEQUENCE [LARGE SCALE GENOMIC DNA]</scope>
    <source>
        <strain evidence="8">JA-Hopewell-2020-01-JO</strain>
        <tissue evidence="8">Whole body</tissue>
    </source>
</reference>
<dbReference type="InterPro" id="IPR006634">
    <property type="entry name" value="TLC-dom"/>
</dbReference>
<dbReference type="Pfam" id="PF03798">
    <property type="entry name" value="TRAM_LAG1_CLN8"/>
    <property type="match status" value="1"/>
</dbReference>
<evidence type="ECO:0000259" key="7">
    <source>
        <dbReference type="PROSITE" id="PS50922"/>
    </source>
</evidence>
<feature type="transmembrane region" description="Helical" evidence="6">
    <location>
        <begin position="62"/>
        <end position="83"/>
    </location>
</feature>
<dbReference type="PANTHER" id="PTHR31898:SF1">
    <property type="entry name" value="TLC DOMAIN-CONTAINING PROTEIN 5"/>
    <property type="match status" value="1"/>
</dbReference>
<dbReference type="PROSITE" id="PS50922">
    <property type="entry name" value="TLC"/>
    <property type="match status" value="1"/>
</dbReference>
<name>A0ABD1EXY6_HYPHA</name>
<dbReference type="PANTHER" id="PTHR31898">
    <property type="entry name" value="TRANSMEMBRANE PROTEIN 136"/>
    <property type="match status" value="1"/>
</dbReference>
<feature type="transmembrane region" description="Helical" evidence="6">
    <location>
        <begin position="31"/>
        <end position="50"/>
    </location>
</feature>
<dbReference type="EMBL" id="JBDJPC010000004">
    <property type="protein sequence ID" value="KAL1505549.1"/>
    <property type="molecule type" value="Genomic_DNA"/>
</dbReference>
<feature type="transmembrane region" description="Helical" evidence="6">
    <location>
        <begin position="216"/>
        <end position="235"/>
    </location>
</feature>
<protein>
    <recommendedName>
        <fullName evidence="7">TLC domain-containing protein</fullName>
    </recommendedName>
</protein>
<feature type="domain" description="TLC" evidence="7">
    <location>
        <begin position="53"/>
        <end position="227"/>
    </location>
</feature>
<accession>A0ABD1EXY6</accession>
<comment type="subcellular location">
    <subcellularLocation>
        <location evidence="1">Membrane</location>
        <topology evidence="1">Multi-pass membrane protein</topology>
    </subcellularLocation>
</comment>
<evidence type="ECO:0000313" key="9">
    <source>
        <dbReference type="Proteomes" id="UP001566132"/>
    </source>
</evidence>
<dbReference type="AlphaFoldDB" id="A0ABD1EXY6"/>
<proteinExistence type="predicted"/>
<dbReference type="GO" id="GO:0016020">
    <property type="term" value="C:membrane"/>
    <property type="evidence" value="ECO:0007669"/>
    <property type="project" value="UniProtKB-SubCell"/>
</dbReference>
<keyword evidence="9" id="KW-1185">Reference proteome</keyword>
<evidence type="ECO:0000256" key="6">
    <source>
        <dbReference type="SAM" id="Phobius"/>
    </source>
</evidence>
<evidence type="ECO:0000256" key="4">
    <source>
        <dbReference type="ARBA" id="ARBA00023136"/>
    </source>
</evidence>
<comment type="caution">
    <text evidence="8">The sequence shown here is derived from an EMBL/GenBank/DDBJ whole genome shotgun (WGS) entry which is preliminary data.</text>
</comment>
<feature type="transmembrane region" description="Helical" evidence="6">
    <location>
        <begin position="185"/>
        <end position="204"/>
    </location>
</feature>
<evidence type="ECO:0000313" key="8">
    <source>
        <dbReference type="EMBL" id="KAL1505549.1"/>
    </source>
</evidence>
<gene>
    <name evidence="8" type="ORF">ABEB36_005091</name>
</gene>
<sequence length="254" mass="30062">MEDKEEIISASATVNYNLFFANGYINYESPVSLFISFLFWRFLYLIFRYFFQNQSMEFSSRIVSFIHGFMSGFMGINQCFLLDSPFDHPEWKTNYVQSFILTMSIGYFLHDTWWTWMYDRKDKIMLCHHILCVFSLSRIIFKGYSGAQATCSLGCMELTNPFLQIRWFLTTAGRRSTAVFVSTEITFFVIFFLVRIVLGSYFLNVILRQPKNDWDFIFISLGIYIISWVFLLDMLKYVLRKYVRTGTPAGQKSE</sequence>
<dbReference type="Proteomes" id="UP001566132">
    <property type="component" value="Unassembled WGS sequence"/>
</dbReference>